<accession>A0AAV3ZU65</accession>
<protein>
    <submittedName>
        <fullName evidence="1">Uncharacterized protein</fullName>
    </submittedName>
</protein>
<organism evidence="1 2">
    <name type="scientific">Plakobranchus ocellatus</name>
    <dbReference type="NCBI Taxonomy" id="259542"/>
    <lineage>
        <taxon>Eukaryota</taxon>
        <taxon>Metazoa</taxon>
        <taxon>Spiralia</taxon>
        <taxon>Lophotrochozoa</taxon>
        <taxon>Mollusca</taxon>
        <taxon>Gastropoda</taxon>
        <taxon>Heterobranchia</taxon>
        <taxon>Euthyneura</taxon>
        <taxon>Panpulmonata</taxon>
        <taxon>Sacoglossa</taxon>
        <taxon>Placobranchoidea</taxon>
        <taxon>Plakobranchidae</taxon>
        <taxon>Plakobranchus</taxon>
    </lineage>
</organism>
<dbReference type="AlphaFoldDB" id="A0AAV3ZU65"/>
<evidence type="ECO:0000313" key="1">
    <source>
        <dbReference type="EMBL" id="GFN97972.1"/>
    </source>
</evidence>
<proteinExistence type="predicted"/>
<evidence type="ECO:0000313" key="2">
    <source>
        <dbReference type="Proteomes" id="UP000735302"/>
    </source>
</evidence>
<dbReference type="Proteomes" id="UP000735302">
    <property type="component" value="Unassembled WGS sequence"/>
</dbReference>
<keyword evidence="2" id="KW-1185">Reference proteome</keyword>
<name>A0AAV3ZU65_9GAST</name>
<comment type="caution">
    <text evidence="1">The sequence shown here is derived from an EMBL/GenBank/DDBJ whole genome shotgun (WGS) entry which is preliminary data.</text>
</comment>
<reference evidence="1 2" key="1">
    <citation type="journal article" date="2021" name="Elife">
        <title>Chloroplast acquisition without the gene transfer in kleptoplastic sea slugs, Plakobranchus ocellatus.</title>
        <authorList>
            <person name="Maeda T."/>
            <person name="Takahashi S."/>
            <person name="Yoshida T."/>
            <person name="Shimamura S."/>
            <person name="Takaki Y."/>
            <person name="Nagai Y."/>
            <person name="Toyoda A."/>
            <person name="Suzuki Y."/>
            <person name="Arimoto A."/>
            <person name="Ishii H."/>
            <person name="Satoh N."/>
            <person name="Nishiyama T."/>
            <person name="Hasebe M."/>
            <person name="Maruyama T."/>
            <person name="Minagawa J."/>
            <person name="Obokata J."/>
            <person name="Shigenobu S."/>
        </authorList>
    </citation>
    <scope>NUCLEOTIDE SEQUENCE [LARGE SCALE GENOMIC DNA]</scope>
</reference>
<sequence length="169" mass="18890">MRGDCCEVRPGLLQRALNKTDTCTIAINQNDLGQRGHQACKAFSFITLAQVSLPLLSSSPRESMSLTVIQVTGFKLRLLSLSFKTEEKMLKPLYCAGALQRTKDDTVLLISQKTSRLSRAGRKSKKRSNNVEEIVLIGEIEKLLWIKFRIAHYKTLLVARGLNTQLCPG</sequence>
<gene>
    <name evidence="1" type="ORF">PoB_002447800</name>
</gene>
<dbReference type="EMBL" id="BLXT01002828">
    <property type="protein sequence ID" value="GFN97972.1"/>
    <property type="molecule type" value="Genomic_DNA"/>
</dbReference>